<dbReference type="AlphaFoldDB" id="A0AAV4T387"/>
<comment type="caution">
    <text evidence="1">The sequence shown here is derived from an EMBL/GenBank/DDBJ whole genome shotgun (WGS) entry which is preliminary data.</text>
</comment>
<name>A0AAV4T387_CAEEX</name>
<dbReference type="EMBL" id="BPLR01010636">
    <property type="protein sequence ID" value="GIY40624.1"/>
    <property type="molecule type" value="Genomic_DNA"/>
</dbReference>
<organism evidence="1 2">
    <name type="scientific">Caerostris extrusa</name>
    <name type="common">Bark spider</name>
    <name type="synonym">Caerostris bankana</name>
    <dbReference type="NCBI Taxonomy" id="172846"/>
    <lineage>
        <taxon>Eukaryota</taxon>
        <taxon>Metazoa</taxon>
        <taxon>Ecdysozoa</taxon>
        <taxon>Arthropoda</taxon>
        <taxon>Chelicerata</taxon>
        <taxon>Arachnida</taxon>
        <taxon>Araneae</taxon>
        <taxon>Araneomorphae</taxon>
        <taxon>Entelegynae</taxon>
        <taxon>Araneoidea</taxon>
        <taxon>Araneidae</taxon>
        <taxon>Caerostris</taxon>
    </lineage>
</organism>
<keyword evidence="2" id="KW-1185">Reference proteome</keyword>
<sequence>MLYQLAISKDWSGCRLFTLHESEIDHLPVVEFVALSWVVKSEAFYGDRKECNAELPRVHWMFEQERTPFHRVTTAFPVNDRLDGPRGNPKPTSLLYALLTMDLFAVLSKD</sequence>
<evidence type="ECO:0000313" key="1">
    <source>
        <dbReference type="EMBL" id="GIY40624.1"/>
    </source>
</evidence>
<gene>
    <name evidence="1" type="ORF">CEXT_487431</name>
</gene>
<proteinExistence type="predicted"/>
<evidence type="ECO:0000313" key="2">
    <source>
        <dbReference type="Proteomes" id="UP001054945"/>
    </source>
</evidence>
<accession>A0AAV4T387</accession>
<dbReference type="Proteomes" id="UP001054945">
    <property type="component" value="Unassembled WGS sequence"/>
</dbReference>
<reference evidence="1 2" key="1">
    <citation type="submission" date="2021-06" db="EMBL/GenBank/DDBJ databases">
        <title>Caerostris extrusa draft genome.</title>
        <authorList>
            <person name="Kono N."/>
            <person name="Arakawa K."/>
        </authorList>
    </citation>
    <scope>NUCLEOTIDE SEQUENCE [LARGE SCALE GENOMIC DNA]</scope>
</reference>
<protein>
    <submittedName>
        <fullName evidence="1">Uncharacterized protein</fullName>
    </submittedName>
</protein>